<name>A0AAX2AGM2_9BACT</name>
<dbReference type="RefSeq" id="WP_114841136.1">
    <property type="nucleotide sequence ID" value="NZ_CP031219.1"/>
</dbReference>
<evidence type="ECO:0000256" key="1">
    <source>
        <dbReference type="SAM" id="SignalP"/>
    </source>
</evidence>
<organism evidence="2 3">
    <name type="scientific">Malaciobacter mytili LMG 24559</name>
    <dbReference type="NCBI Taxonomy" id="1032238"/>
    <lineage>
        <taxon>Bacteria</taxon>
        <taxon>Pseudomonadati</taxon>
        <taxon>Campylobacterota</taxon>
        <taxon>Epsilonproteobacteria</taxon>
        <taxon>Campylobacterales</taxon>
        <taxon>Arcobacteraceae</taxon>
        <taxon>Malaciobacter</taxon>
    </lineage>
</organism>
<evidence type="ECO:0008006" key="4">
    <source>
        <dbReference type="Google" id="ProtNLM"/>
    </source>
</evidence>
<dbReference type="KEGG" id="amyt:AMYT_0664"/>
<accession>A0AAX2AGM2</accession>
<dbReference type="Proteomes" id="UP000290092">
    <property type="component" value="Unassembled WGS sequence"/>
</dbReference>
<dbReference type="PROSITE" id="PS51257">
    <property type="entry name" value="PROKAR_LIPOPROTEIN"/>
    <property type="match status" value="1"/>
</dbReference>
<proteinExistence type="predicted"/>
<keyword evidence="3" id="KW-1185">Reference proteome</keyword>
<feature type="signal peptide" evidence="1">
    <location>
        <begin position="1"/>
        <end position="20"/>
    </location>
</feature>
<evidence type="ECO:0000313" key="2">
    <source>
        <dbReference type="EMBL" id="RXK15300.1"/>
    </source>
</evidence>
<sequence length="75" mass="8464">MKKLVLLIIALVAVFSGCVATNENGEKGLKGVYTGHIYTKQDLNRYKEIYNDGKHIVLQVKEEVNLVKQSLKETE</sequence>
<dbReference type="AlphaFoldDB" id="A0AAX2AGM2"/>
<feature type="chain" id="PRO_5043779894" description="Lipoprotein" evidence="1">
    <location>
        <begin position="21"/>
        <end position="75"/>
    </location>
</feature>
<evidence type="ECO:0000313" key="3">
    <source>
        <dbReference type="Proteomes" id="UP000290092"/>
    </source>
</evidence>
<dbReference type="EMBL" id="NXID01000031">
    <property type="protein sequence ID" value="RXK15300.1"/>
    <property type="molecule type" value="Genomic_DNA"/>
</dbReference>
<reference evidence="2 3" key="1">
    <citation type="submission" date="2017-09" db="EMBL/GenBank/DDBJ databases">
        <title>Genomics of the genus Arcobacter.</title>
        <authorList>
            <person name="Perez-Cataluna A."/>
            <person name="Figueras M.J."/>
            <person name="Salas-Masso N."/>
        </authorList>
    </citation>
    <scope>NUCLEOTIDE SEQUENCE [LARGE SCALE GENOMIC DNA]</scope>
    <source>
        <strain evidence="2 3">CECT 7386</strain>
    </source>
</reference>
<gene>
    <name evidence="2" type="ORF">CP985_09060</name>
</gene>
<keyword evidence="1" id="KW-0732">Signal</keyword>
<protein>
    <recommendedName>
        <fullName evidence="4">Lipoprotein</fullName>
    </recommendedName>
</protein>
<comment type="caution">
    <text evidence="2">The sequence shown here is derived from an EMBL/GenBank/DDBJ whole genome shotgun (WGS) entry which is preliminary data.</text>
</comment>